<gene>
    <name evidence="1" type="ORF">M6B38_396715</name>
</gene>
<proteinExistence type="predicted"/>
<comment type="caution">
    <text evidence="1">The sequence shown here is derived from an EMBL/GenBank/DDBJ whole genome shotgun (WGS) entry which is preliminary data.</text>
</comment>
<reference evidence="1" key="1">
    <citation type="journal article" date="2023" name="GigaByte">
        <title>Genome assembly of the bearded iris, Iris pallida Lam.</title>
        <authorList>
            <person name="Bruccoleri R.E."/>
            <person name="Oakeley E.J."/>
            <person name="Faust A.M.E."/>
            <person name="Altorfer M."/>
            <person name="Dessus-Babus S."/>
            <person name="Burckhardt D."/>
            <person name="Oertli M."/>
            <person name="Naumann U."/>
            <person name="Petersen F."/>
            <person name="Wong J."/>
        </authorList>
    </citation>
    <scope>NUCLEOTIDE SEQUENCE</scope>
    <source>
        <strain evidence="1">GSM-AAB239-AS_SAM_17_03QT</strain>
    </source>
</reference>
<organism evidence="1 2">
    <name type="scientific">Iris pallida</name>
    <name type="common">Sweet iris</name>
    <dbReference type="NCBI Taxonomy" id="29817"/>
    <lineage>
        <taxon>Eukaryota</taxon>
        <taxon>Viridiplantae</taxon>
        <taxon>Streptophyta</taxon>
        <taxon>Embryophyta</taxon>
        <taxon>Tracheophyta</taxon>
        <taxon>Spermatophyta</taxon>
        <taxon>Magnoliopsida</taxon>
        <taxon>Liliopsida</taxon>
        <taxon>Asparagales</taxon>
        <taxon>Iridaceae</taxon>
        <taxon>Iridoideae</taxon>
        <taxon>Irideae</taxon>
        <taxon>Iris</taxon>
    </lineage>
</organism>
<evidence type="ECO:0000313" key="1">
    <source>
        <dbReference type="EMBL" id="KAJ6820378.1"/>
    </source>
</evidence>
<keyword evidence="2" id="KW-1185">Reference proteome</keyword>
<protein>
    <submittedName>
        <fullName evidence="1">Uncharacterized protein</fullName>
    </submittedName>
</protein>
<accession>A0AAX6FWG9</accession>
<name>A0AAX6FWG9_IRIPA</name>
<dbReference type="EMBL" id="JANAVB010025598">
    <property type="protein sequence ID" value="KAJ6820378.1"/>
    <property type="molecule type" value="Genomic_DNA"/>
</dbReference>
<sequence length="101" mass="11551">MSGQSSSTSIKPTPPLSFASHIHHHCHQIRPPILANCRASFPCHQTLPPPLRHCQPPTHNQNTRFMCRDVRVHHYHHYVQPRVLSRASMSVSFIKFPTTTV</sequence>
<dbReference type="Proteomes" id="UP001140949">
    <property type="component" value="Unassembled WGS sequence"/>
</dbReference>
<reference evidence="1" key="2">
    <citation type="submission" date="2023-04" db="EMBL/GenBank/DDBJ databases">
        <authorList>
            <person name="Bruccoleri R.E."/>
            <person name="Oakeley E.J."/>
            <person name="Faust A.-M."/>
            <person name="Dessus-Babus S."/>
            <person name="Altorfer M."/>
            <person name="Burckhardt D."/>
            <person name="Oertli M."/>
            <person name="Naumann U."/>
            <person name="Petersen F."/>
            <person name="Wong J."/>
        </authorList>
    </citation>
    <scope>NUCLEOTIDE SEQUENCE</scope>
    <source>
        <strain evidence="1">GSM-AAB239-AS_SAM_17_03QT</strain>
        <tissue evidence="1">Leaf</tissue>
    </source>
</reference>
<dbReference type="AlphaFoldDB" id="A0AAX6FWG9"/>
<evidence type="ECO:0000313" key="2">
    <source>
        <dbReference type="Proteomes" id="UP001140949"/>
    </source>
</evidence>